<proteinExistence type="predicted"/>
<keyword evidence="2" id="KW-1003">Cell membrane</keyword>
<evidence type="ECO:0000256" key="4">
    <source>
        <dbReference type="ARBA" id="ARBA00022989"/>
    </source>
</evidence>
<dbReference type="CDD" id="cd07519">
    <property type="entry name" value="HAD_PTase"/>
    <property type="match status" value="1"/>
</dbReference>
<gene>
    <name evidence="7" type="primary">COQ2</name>
    <name evidence="7" type="ORF">R69776_00721</name>
</gene>
<feature type="transmembrane region" description="Helical" evidence="6">
    <location>
        <begin position="259"/>
        <end position="278"/>
    </location>
</feature>
<dbReference type="InterPro" id="IPR036412">
    <property type="entry name" value="HAD-like_sf"/>
</dbReference>
<comment type="subcellular location">
    <subcellularLocation>
        <location evidence="1">Membrane</location>
        <topology evidence="1">Multi-pass membrane protein</topology>
    </subcellularLocation>
</comment>
<protein>
    <submittedName>
        <fullName evidence="7">4-hydroxybenzoate polyprenyltransferase, mitochondrial</fullName>
        <ecNumber evidence="7">2.5.1.39</ecNumber>
    </submittedName>
</protein>
<dbReference type="InterPro" id="IPR044878">
    <property type="entry name" value="UbiA_sf"/>
</dbReference>
<keyword evidence="5 6" id="KW-0472">Membrane</keyword>
<feature type="transmembrane region" description="Helical" evidence="6">
    <location>
        <begin position="284"/>
        <end position="302"/>
    </location>
</feature>
<dbReference type="PANTHER" id="PTHR11048:SF5">
    <property type="entry name" value="DECAPRENYL-PHOSPHATE PHOSPHORIBOSYLTRANSFERASE"/>
    <property type="match status" value="1"/>
</dbReference>
<evidence type="ECO:0000256" key="6">
    <source>
        <dbReference type="SAM" id="Phobius"/>
    </source>
</evidence>
<keyword evidence="8" id="KW-1185">Reference proteome</keyword>
<sequence>MRSRPLVVDLDGTLIRSDVLIESGFAYFKAAPHRFYEPLLWLARDGKPGLKARLADATNVDVTVLPYDPAVLKWLKAERDAGRTLVLATASHERYAQAISAHLGLFDKTFATNGSINLSARNKRDLLVAEYGEKGFDYAGNSHDDIAVWQSADRAYVVNPSSGVERAARKIGNVERVIESRPPSAKTWAKSLRLHQWLKNLLIFVPLLAAHKLSSPELAFAALLAFFTFGLCASSVYLLNDLLDLEDDRHHPVKRKRPLASGALPLTWGIGLFPVLLVGSFASAWIFLPWQFCLVLLGYYVLTLAYSMFLKRQVMVDVVVLAMLYTIRIIAGTAAVGGQLTFWLLAFSMFIFLSLALVKRYAELHSMKERGLVKTRGRGYVASDLSLISSLGTASGYLAVLVLALYIQDAKTAGMYRHPQVIWLACPLLLYWVSRTWIIAHRGLMHDDPIVFAARDRVSLAVVVLCGLVFWAAI</sequence>
<evidence type="ECO:0000256" key="2">
    <source>
        <dbReference type="ARBA" id="ARBA00022475"/>
    </source>
</evidence>
<dbReference type="Proteomes" id="UP000673821">
    <property type="component" value="Unassembled WGS sequence"/>
</dbReference>
<feature type="transmembrane region" description="Helical" evidence="6">
    <location>
        <begin position="314"/>
        <end position="334"/>
    </location>
</feature>
<keyword evidence="7" id="KW-0808">Transferase</keyword>
<feature type="transmembrane region" description="Helical" evidence="6">
    <location>
        <begin position="379"/>
        <end position="408"/>
    </location>
</feature>
<evidence type="ECO:0000313" key="7">
    <source>
        <dbReference type="EMBL" id="CAE6702927.1"/>
    </source>
</evidence>
<dbReference type="RefSeq" id="WP_200657776.1">
    <property type="nucleotide sequence ID" value="NZ_CAJNBH010000002.1"/>
</dbReference>
<dbReference type="NCBIfam" id="NF006088">
    <property type="entry name" value="PRK08238.1"/>
    <property type="match status" value="1"/>
</dbReference>
<dbReference type="CDD" id="cd13963">
    <property type="entry name" value="PT_UbiA_2"/>
    <property type="match status" value="1"/>
</dbReference>
<accession>A0ABN7KNI3</accession>
<dbReference type="SUPFAM" id="SSF56784">
    <property type="entry name" value="HAD-like"/>
    <property type="match status" value="1"/>
</dbReference>
<dbReference type="InterPro" id="IPR000537">
    <property type="entry name" value="UbiA_prenyltransferase"/>
</dbReference>
<dbReference type="InterPro" id="IPR023214">
    <property type="entry name" value="HAD_sf"/>
</dbReference>
<organism evidence="7 8">
    <name type="scientific">Paraburkholderia nemoris</name>
    <dbReference type="NCBI Taxonomy" id="2793076"/>
    <lineage>
        <taxon>Bacteria</taxon>
        <taxon>Pseudomonadati</taxon>
        <taxon>Pseudomonadota</taxon>
        <taxon>Betaproteobacteria</taxon>
        <taxon>Burkholderiales</taxon>
        <taxon>Burkholderiaceae</taxon>
        <taxon>Paraburkholderia</taxon>
    </lineage>
</organism>
<dbReference type="Gene3D" id="1.10.357.140">
    <property type="entry name" value="UbiA prenyltransferase"/>
    <property type="match status" value="1"/>
</dbReference>
<dbReference type="InterPro" id="IPR039653">
    <property type="entry name" value="Prenyltransferase"/>
</dbReference>
<keyword evidence="3 6" id="KW-0812">Transmembrane</keyword>
<evidence type="ECO:0000313" key="8">
    <source>
        <dbReference type="Proteomes" id="UP000673821"/>
    </source>
</evidence>
<feature type="transmembrane region" description="Helical" evidence="6">
    <location>
        <begin position="340"/>
        <end position="358"/>
    </location>
</feature>
<dbReference type="EC" id="2.5.1.39" evidence="7"/>
<dbReference type="Gene3D" id="3.40.50.1000">
    <property type="entry name" value="HAD superfamily/HAD-like"/>
    <property type="match status" value="1"/>
</dbReference>
<evidence type="ECO:0000256" key="3">
    <source>
        <dbReference type="ARBA" id="ARBA00022692"/>
    </source>
</evidence>
<dbReference type="PANTHER" id="PTHR11048">
    <property type="entry name" value="PRENYLTRANSFERASES"/>
    <property type="match status" value="1"/>
</dbReference>
<feature type="transmembrane region" description="Helical" evidence="6">
    <location>
        <begin position="219"/>
        <end position="239"/>
    </location>
</feature>
<comment type="caution">
    <text evidence="7">The sequence shown here is derived from an EMBL/GenBank/DDBJ whole genome shotgun (WGS) entry which is preliminary data.</text>
</comment>
<keyword evidence="4 6" id="KW-1133">Transmembrane helix</keyword>
<reference evidence="7 8" key="1">
    <citation type="submission" date="2021-02" db="EMBL/GenBank/DDBJ databases">
        <authorList>
            <person name="Vanwijnsberghe S."/>
        </authorList>
    </citation>
    <scope>NUCLEOTIDE SEQUENCE [LARGE SCALE GENOMIC DNA]</scope>
    <source>
        <strain evidence="7 8">R-69776</strain>
    </source>
</reference>
<feature type="transmembrane region" description="Helical" evidence="6">
    <location>
        <begin position="420"/>
        <end position="440"/>
    </location>
</feature>
<evidence type="ECO:0000256" key="1">
    <source>
        <dbReference type="ARBA" id="ARBA00004141"/>
    </source>
</evidence>
<feature type="transmembrane region" description="Helical" evidence="6">
    <location>
        <begin position="452"/>
        <end position="473"/>
    </location>
</feature>
<dbReference type="GO" id="GO:0008412">
    <property type="term" value="F:4-hydroxybenzoate polyprenyltransferase activity"/>
    <property type="evidence" value="ECO:0007669"/>
    <property type="project" value="UniProtKB-EC"/>
</dbReference>
<name>A0ABN7KNI3_9BURK</name>
<dbReference type="Pfam" id="PF12710">
    <property type="entry name" value="HAD"/>
    <property type="match status" value="1"/>
</dbReference>
<evidence type="ECO:0000256" key="5">
    <source>
        <dbReference type="ARBA" id="ARBA00023136"/>
    </source>
</evidence>
<dbReference type="Pfam" id="PF01040">
    <property type="entry name" value="UbiA"/>
    <property type="match status" value="1"/>
</dbReference>
<dbReference type="EMBL" id="CAJNBH010000002">
    <property type="protein sequence ID" value="CAE6702927.1"/>
    <property type="molecule type" value="Genomic_DNA"/>
</dbReference>